<dbReference type="InterPro" id="IPR014226">
    <property type="entry name" value="Spore_IM_YlbJ"/>
</dbReference>
<name>A0ABW4HPY3_9BACI</name>
<keyword evidence="1" id="KW-0472">Membrane</keyword>
<evidence type="ECO:0000313" key="4">
    <source>
        <dbReference type="Proteomes" id="UP001597221"/>
    </source>
</evidence>
<feature type="transmembrane region" description="Helical" evidence="1">
    <location>
        <begin position="130"/>
        <end position="156"/>
    </location>
</feature>
<keyword evidence="4" id="KW-1185">Reference proteome</keyword>
<reference evidence="4" key="1">
    <citation type="journal article" date="2019" name="Int. J. Syst. Evol. Microbiol.">
        <title>The Global Catalogue of Microorganisms (GCM) 10K type strain sequencing project: providing services to taxonomists for standard genome sequencing and annotation.</title>
        <authorList>
            <consortium name="The Broad Institute Genomics Platform"/>
            <consortium name="The Broad Institute Genome Sequencing Center for Infectious Disease"/>
            <person name="Wu L."/>
            <person name="Ma J."/>
        </authorList>
    </citation>
    <scope>NUCLEOTIDE SEQUENCE [LARGE SCALE GENOMIC DNA]</scope>
    <source>
        <strain evidence="4">CGMCC 1.12376</strain>
    </source>
</reference>
<keyword evidence="1" id="KW-0812">Transmembrane</keyword>
<feature type="domain" description="Nucleoside transporter/FeoB GTPase Gate" evidence="2">
    <location>
        <begin position="223"/>
        <end position="318"/>
    </location>
</feature>
<evidence type="ECO:0000256" key="1">
    <source>
        <dbReference type="SAM" id="Phobius"/>
    </source>
</evidence>
<accession>A0ABW4HPY3</accession>
<feature type="transmembrane region" description="Helical" evidence="1">
    <location>
        <begin position="295"/>
        <end position="316"/>
    </location>
</feature>
<keyword evidence="1" id="KW-1133">Transmembrane helix</keyword>
<feature type="transmembrane region" description="Helical" evidence="1">
    <location>
        <begin position="46"/>
        <end position="70"/>
    </location>
</feature>
<dbReference type="EMBL" id="JBHUDE010000040">
    <property type="protein sequence ID" value="MFD1607586.1"/>
    <property type="molecule type" value="Genomic_DNA"/>
</dbReference>
<feature type="transmembrane region" description="Helical" evidence="1">
    <location>
        <begin position="254"/>
        <end position="283"/>
    </location>
</feature>
<gene>
    <name evidence="3" type="primary">ylbJ</name>
    <name evidence="3" type="ORF">ACFSBH_07975</name>
</gene>
<dbReference type="Proteomes" id="UP001597221">
    <property type="component" value="Unassembled WGS sequence"/>
</dbReference>
<dbReference type="RefSeq" id="WP_379596989.1">
    <property type="nucleotide sequence ID" value="NZ_JBHUDE010000040.1"/>
</dbReference>
<feature type="transmembrane region" description="Helical" evidence="1">
    <location>
        <begin position="375"/>
        <end position="399"/>
    </location>
</feature>
<feature type="transmembrane region" description="Helical" evidence="1">
    <location>
        <begin position="328"/>
        <end position="346"/>
    </location>
</feature>
<dbReference type="InterPro" id="IPR011642">
    <property type="entry name" value="Gate_dom"/>
</dbReference>
<dbReference type="NCBIfam" id="TIGR02871">
    <property type="entry name" value="spore_ylbJ"/>
    <property type="match status" value="1"/>
</dbReference>
<evidence type="ECO:0000259" key="2">
    <source>
        <dbReference type="Pfam" id="PF07670"/>
    </source>
</evidence>
<comment type="caution">
    <text evidence="3">The sequence shown here is derived from an EMBL/GenBank/DDBJ whole genome shotgun (WGS) entry which is preliminary data.</text>
</comment>
<proteinExistence type="predicted"/>
<feature type="transmembrane region" description="Helical" evidence="1">
    <location>
        <begin position="221"/>
        <end position="242"/>
    </location>
</feature>
<protein>
    <submittedName>
        <fullName evidence="3">Sporulation integral membrane protein YlbJ</fullName>
    </submittedName>
</protein>
<organism evidence="3 4">
    <name type="scientific">Oceanobacillus luteolus</name>
    <dbReference type="NCBI Taxonomy" id="1274358"/>
    <lineage>
        <taxon>Bacteria</taxon>
        <taxon>Bacillati</taxon>
        <taxon>Bacillota</taxon>
        <taxon>Bacilli</taxon>
        <taxon>Bacillales</taxon>
        <taxon>Bacillaceae</taxon>
        <taxon>Oceanobacillus</taxon>
    </lineage>
</organism>
<dbReference type="Pfam" id="PF07670">
    <property type="entry name" value="Gate"/>
    <property type="match status" value="2"/>
</dbReference>
<evidence type="ECO:0000313" key="3">
    <source>
        <dbReference type="EMBL" id="MFD1607586.1"/>
    </source>
</evidence>
<feature type="domain" description="Nucleoside transporter/FeoB GTPase Gate" evidence="2">
    <location>
        <begin position="42"/>
        <end position="139"/>
    </location>
</feature>
<sequence>MNSFLKTILLSGVTICLTILLIQFPDEALAASIRGLKMWAEVVFPSLLPFFITAELLLAFGVVKFLGVLFEPIMRPLFNVPGAGSFGWMMGMASGYPTGAKIAARLREEKQLTKIEAERLVSFTNNSSPLFIFGAISVGLFHNAALGVLLAVSHYVSNMFVGILMRFYKLRESKKDIVKYEKKHNSPIFIHALKQMHETRMKESRPLGEVLGDAVLQSIKTLVMVGGFIILFSVVVQLLHLVNISVWISKIIEVIFHLLGIPTALGLPFFSGLFEITLGATLISNIEINSLPPKLILVSFILGFNGFSIQAQVASILAKTDIRFTPYLFARFLHGIIASVLTIILYKPLYLNRMTEGTVEVPAITDSSVPLINQLYMYLTTIGPWITLLFLSISSIILYQKSKRDG</sequence>